<evidence type="ECO:0000256" key="2">
    <source>
        <dbReference type="PROSITE-ProRule" id="PRU00176"/>
    </source>
</evidence>
<organism evidence="5">
    <name type="scientific">Entamoeba histolytica</name>
    <dbReference type="NCBI Taxonomy" id="5759"/>
    <lineage>
        <taxon>Eukaryota</taxon>
        <taxon>Amoebozoa</taxon>
        <taxon>Evosea</taxon>
        <taxon>Archamoebae</taxon>
        <taxon>Mastigamoebida</taxon>
        <taxon>Entamoebidae</taxon>
        <taxon>Entamoeba</taxon>
    </lineage>
</organism>
<keyword evidence="1 2" id="KW-0694">RNA-binding</keyword>
<dbReference type="VEuPathDB" id="AmoebaDB:EHI5A_001540"/>
<dbReference type="Gene3D" id="3.30.70.330">
    <property type="match status" value="2"/>
</dbReference>
<dbReference type="PROSITE" id="PS50102">
    <property type="entry name" value="RRM"/>
    <property type="match status" value="2"/>
</dbReference>
<accession>A0A060N083</accession>
<dbReference type="InterPro" id="IPR000504">
    <property type="entry name" value="RRM_dom"/>
</dbReference>
<dbReference type="InterPro" id="IPR035979">
    <property type="entry name" value="RBD_domain_sf"/>
</dbReference>
<dbReference type="GO" id="GO:0003729">
    <property type="term" value="F:mRNA binding"/>
    <property type="evidence" value="ECO:0007669"/>
    <property type="project" value="TreeGrafter"/>
</dbReference>
<dbReference type="PANTHER" id="PTHR48025:SF1">
    <property type="entry name" value="RRM DOMAIN-CONTAINING PROTEIN"/>
    <property type="match status" value="1"/>
</dbReference>
<dbReference type="VEuPathDB" id="AmoebaDB:KM1_002660"/>
<evidence type="ECO:0000259" key="4">
    <source>
        <dbReference type="PROSITE" id="PS50102"/>
    </source>
</evidence>
<feature type="domain" description="RRM" evidence="4">
    <location>
        <begin position="2"/>
        <end position="77"/>
    </location>
</feature>
<reference evidence="5" key="1">
    <citation type="submission" date="2012-06" db="EMBL/GenBank/DDBJ databases">
        <title>Short 5' UTR of Entamoeba genes.</title>
        <authorList>
            <person name="Hiranuka K."/>
            <person name="Kumagai M."/>
            <person name="Wakaguri H."/>
            <person name="Suzuki Y."/>
            <person name="Sugano S."/>
            <person name="Watanabe J."/>
            <person name="Makioka A."/>
        </authorList>
    </citation>
    <scope>NUCLEOTIDE SEQUENCE</scope>
    <source>
        <strain evidence="5">HM-1:IMSS</strain>
    </source>
</reference>
<dbReference type="VEuPathDB" id="AmoebaDB:EHI8A_003740"/>
<name>A0A060N083_ENTHI</name>
<protein>
    <submittedName>
        <fullName evidence="5">Enhancer binding protein-2, putative</fullName>
    </submittedName>
</protein>
<sequence length="229" mass="26288">MTKLYIGNLSYKTTEENLKTHFESFGKIKEAKLMIFRGYSRGFAFVEYETEEDAKKAVAANGVEFEGRKLKVEIARPPKERKEVPEGEKKTTAGPRGYRPRRFGPRRFTRKHFGKKTNGSRVNKKEKKEVPTEFSDNLIFVKNLAYAIKDEDLKEIFKEFNVVSAKVVTYNHRGNVRSKGYGFAEVKSAEDQKAAVEKLNGTTQKERAIGVFKAYKKQEQKEETPVTKA</sequence>
<feature type="region of interest" description="Disordered" evidence="3">
    <location>
        <begin position="76"/>
        <end position="105"/>
    </location>
</feature>
<dbReference type="EMBL" id="AK419361">
    <property type="protein sequence ID" value="BAN38049.1"/>
    <property type="molecule type" value="mRNA"/>
</dbReference>
<feature type="compositionally biased region" description="Basic and acidic residues" evidence="3">
    <location>
        <begin position="76"/>
        <end position="91"/>
    </location>
</feature>
<evidence type="ECO:0000313" key="5">
    <source>
        <dbReference type="EMBL" id="BAN38049.1"/>
    </source>
</evidence>
<dbReference type="InterPro" id="IPR003954">
    <property type="entry name" value="RRM_euk-type"/>
</dbReference>
<evidence type="ECO:0000256" key="3">
    <source>
        <dbReference type="SAM" id="MobiDB-lite"/>
    </source>
</evidence>
<feature type="domain" description="RRM" evidence="4">
    <location>
        <begin position="137"/>
        <end position="216"/>
    </location>
</feature>
<dbReference type="SMART" id="SM00361">
    <property type="entry name" value="RRM_1"/>
    <property type="match status" value="1"/>
</dbReference>
<dbReference type="InterPro" id="IPR012677">
    <property type="entry name" value="Nucleotide-bd_a/b_plait_sf"/>
</dbReference>
<proteinExistence type="evidence at transcript level"/>
<evidence type="ECO:0000256" key="1">
    <source>
        <dbReference type="ARBA" id="ARBA00022884"/>
    </source>
</evidence>
<dbReference type="AlphaFoldDB" id="A0A060N083"/>
<dbReference type="VEuPathDB" id="AmoebaDB:EHI_182670"/>
<dbReference type="VEuPathDB" id="AmoebaDB:EHI7A_003600"/>
<dbReference type="SUPFAM" id="SSF54928">
    <property type="entry name" value="RNA-binding domain, RBD"/>
    <property type="match status" value="2"/>
</dbReference>
<dbReference type="SMART" id="SM00360">
    <property type="entry name" value="RRM"/>
    <property type="match status" value="2"/>
</dbReference>
<dbReference type="PANTHER" id="PTHR48025">
    <property type="entry name" value="OS02G0815200 PROTEIN"/>
    <property type="match status" value="1"/>
</dbReference>
<dbReference type="GO" id="GO:0005634">
    <property type="term" value="C:nucleus"/>
    <property type="evidence" value="ECO:0007669"/>
    <property type="project" value="TreeGrafter"/>
</dbReference>
<dbReference type="InterPro" id="IPR050502">
    <property type="entry name" value="Euk_RNA-bind_prot"/>
</dbReference>
<dbReference type="Pfam" id="PF00076">
    <property type="entry name" value="RRM_1"/>
    <property type="match status" value="2"/>
</dbReference>